<dbReference type="GO" id="GO:0005737">
    <property type="term" value="C:cytoplasm"/>
    <property type="evidence" value="ECO:0007669"/>
    <property type="project" value="TreeGrafter"/>
</dbReference>
<dbReference type="AlphaFoldDB" id="A0A089YNE2"/>
<reference evidence="7 8" key="1">
    <citation type="journal article" date="2015" name="J. Biotechnol.">
        <title>Complete genome sequence of Pseudomonas rhizosphaerae IH5T (=DSM 16299T), a phosphate-solubilizing rhizobacterium for bacterial biofertilizer.</title>
        <authorList>
            <person name="Kwak Y."/>
            <person name="Jung B.K."/>
            <person name="Shin J.H."/>
        </authorList>
    </citation>
    <scope>NUCLEOTIDE SEQUENCE [LARGE SCALE GENOMIC DNA]</scope>
    <source>
        <strain evidence="7">DSM 16299</strain>
    </source>
</reference>
<gene>
    <name evidence="7" type="ORF">LT40_06590</name>
</gene>
<dbReference type="HOGENOM" id="CLU_000445_72_3_6"/>
<keyword evidence="4" id="KW-0234">DNA repair</keyword>
<dbReference type="CDD" id="cd00056">
    <property type="entry name" value="ENDO3c"/>
    <property type="match status" value="1"/>
</dbReference>
<dbReference type="EC" id="3.2.2.21" evidence="2"/>
<feature type="domain" description="HhH-GPD" evidence="5">
    <location>
        <begin position="134"/>
        <end position="299"/>
    </location>
</feature>
<evidence type="ECO:0000313" key="7">
    <source>
        <dbReference type="EMBL" id="AIS17094.1"/>
    </source>
</evidence>
<dbReference type="InterPro" id="IPR023170">
    <property type="entry name" value="HhH_base_excis_C"/>
</dbReference>
<dbReference type="InterPro" id="IPR011257">
    <property type="entry name" value="DNA_glycosylase"/>
</dbReference>
<dbReference type="Gene3D" id="1.10.340.30">
    <property type="entry name" value="Hypothetical protein, domain 2"/>
    <property type="match status" value="1"/>
</dbReference>
<dbReference type="GO" id="GO:0043916">
    <property type="term" value="F:DNA-7-methylguanine glycosylase activity"/>
    <property type="evidence" value="ECO:0007669"/>
    <property type="project" value="TreeGrafter"/>
</dbReference>
<dbReference type="PANTHER" id="PTHR43003:SF13">
    <property type="entry name" value="DNA-3-METHYLADENINE GLYCOSYLASE 2"/>
    <property type="match status" value="1"/>
</dbReference>
<evidence type="ECO:0000256" key="4">
    <source>
        <dbReference type="ARBA" id="ARBA00023204"/>
    </source>
</evidence>
<keyword evidence="8" id="KW-1185">Reference proteome</keyword>
<dbReference type="InterPro" id="IPR003265">
    <property type="entry name" value="HhH-GPD_domain"/>
</dbReference>
<dbReference type="GO" id="GO:0032993">
    <property type="term" value="C:protein-DNA complex"/>
    <property type="evidence" value="ECO:0007669"/>
    <property type="project" value="TreeGrafter"/>
</dbReference>
<organism evidence="7 8">
    <name type="scientific">Pseudomonas rhizosphaerae</name>
    <dbReference type="NCBI Taxonomy" id="216142"/>
    <lineage>
        <taxon>Bacteria</taxon>
        <taxon>Pseudomonadati</taxon>
        <taxon>Pseudomonadota</taxon>
        <taxon>Gammaproteobacteria</taxon>
        <taxon>Pseudomonadales</taxon>
        <taxon>Pseudomonadaceae</taxon>
        <taxon>Pseudomonas</taxon>
    </lineage>
</organism>
<evidence type="ECO:0000259" key="6">
    <source>
        <dbReference type="SMART" id="SM01009"/>
    </source>
</evidence>
<dbReference type="GO" id="GO:0008725">
    <property type="term" value="F:DNA-3-methyladenine glycosylase activity"/>
    <property type="evidence" value="ECO:0007669"/>
    <property type="project" value="TreeGrafter"/>
</dbReference>
<dbReference type="KEGG" id="prh:LT40_06590"/>
<evidence type="ECO:0000256" key="1">
    <source>
        <dbReference type="ARBA" id="ARBA00000086"/>
    </source>
</evidence>
<dbReference type="Proteomes" id="UP000029499">
    <property type="component" value="Chromosome"/>
</dbReference>
<dbReference type="EMBL" id="CP009533">
    <property type="protein sequence ID" value="AIS17094.1"/>
    <property type="molecule type" value="Genomic_DNA"/>
</dbReference>
<accession>A0A089YNE2</accession>
<sequence length="308" mass="34753">MPSRHTDIELFYKPPFDWQRLLRFYGGRSSALVETVIDGVYLRTVEWLGDEGLLSVRQDASRDCLIARVDGPASAHLPALVPRLRRMFDLDLDPQKLHAALDGDPWLGRLLLQTPGLRVPGTWSTFELIVRTIVGQQVSVKAATTIAGRLAERAGQPVSQPQHPQVAWQFPTPIALAEVDLERIGMPGKRVAALQNFAAAVAHNQVQIEAFPDERTRTDLGPLRQGLLALPGIGPWTVEYVAMRAWRDTDAWPGSDLVIMQEIIREHPELLKLGHQRLRSEDWRPWRAYAVMYIWNELMDRTDGQRGG</sequence>
<protein>
    <recommendedName>
        <fullName evidence="2">DNA-3-methyladenine glycosylase II</fullName>
        <ecNumber evidence="2">3.2.2.21</ecNumber>
    </recommendedName>
</protein>
<proteinExistence type="predicted"/>
<dbReference type="InterPro" id="IPR037046">
    <property type="entry name" value="AlkA_N_sf"/>
</dbReference>
<dbReference type="SMART" id="SM00478">
    <property type="entry name" value="ENDO3c"/>
    <property type="match status" value="1"/>
</dbReference>
<dbReference type="Pfam" id="PF06029">
    <property type="entry name" value="AlkA_N"/>
    <property type="match status" value="1"/>
</dbReference>
<dbReference type="SUPFAM" id="SSF48150">
    <property type="entry name" value="DNA-glycosylase"/>
    <property type="match status" value="1"/>
</dbReference>
<dbReference type="PANTHER" id="PTHR43003">
    <property type="entry name" value="DNA-3-METHYLADENINE GLYCOSYLASE"/>
    <property type="match status" value="1"/>
</dbReference>
<evidence type="ECO:0000313" key="8">
    <source>
        <dbReference type="Proteomes" id="UP000029499"/>
    </source>
</evidence>
<evidence type="ECO:0000259" key="5">
    <source>
        <dbReference type="SMART" id="SM00478"/>
    </source>
</evidence>
<dbReference type="GO" id="GO:0032131">
    <property type="term" value="F:alkylated DNA binding"/>
    <property type="evidence" value="ECO:0007669"/>
    <property type="project" value="TreeGrafter"/>
</dbReference>
<dbReference type="Gene3D" id="1.10.1670.10">
    <property type="entry name" value="Helix-hairpin-Helix base-excision DNA repair enzymes (C-terminal)"/>
    <property type="match status" value="1"/>
</dbReference>
<dbReference type="eggNOG" id="COG0122">
    <property type="taxonomic scope" value="Bacteria"/>
</dbReference>
<name>A0A089YNE2_9PSED</name>
<dbReference type="OrthoDB" id="9811249at2"/>
<feature type="domain" description="DNA-3-methyladenine glycosylase AlkA N-terminal" evidence="6">
    <location>
        <begin position="7"/>
        <end position="124"/>
    </location>
</feature>
<comment type="catalytic activity">
    <reaction evidence="1">
        <text>Hydrolysis of alkylated DNA, releasing 3-methyladenine, 3-methylguanine, 7-methylguanine and 7-methyladenine.</text>
        <dbReference type="EC" id="3.2.2.21"/>
    </reaction>
</comment>
<dbReference type="SMART" id="SM01009">
    <property type="entry name" value="AlkA_N"/>
    <property type="match status" value="1"/>
</dbReference>
<evidence type="ECO:0000256" key="2">
    <source>
        <dbReference type="ARBA" id="ARBA00012000"/>
    </source>
</evidence>
<dbReference type="InterPro" id="IPR051912">
    <property type="entry name" value="Alkylbase_DNA_Glycosylase/TA"/>
</dbReference>
<dbReference type="SUPFAM" id="SSF55945">
    <property type="entry name" value="TATA-box binding protein-like"/>
    <property type="match status" value="1"/>
</dbReference>
<dbReference type="GO" id="GO:0006307">
    <property type="term" value="P:DNA alkylation repair"/>
    <property type="evidence" value="ECO:0007669"/>
    <property type="project" value="TreeGrafter"/>
</dbReference>
<dbReference type="RefSeq" id="WP_043187888.1">
    <property type="nucleotide sequence ID" value="NZ_CP009533.1"/>
</dbReference>
<evidence type="ECO:0000256" key="3">
    <source>
        <dbReference type="ARBA" id="ARBA00022763"/>
    </source>
</evidence>
<dbReference type="InterPro" id="IPR010316">
    <property type="entry name" value="AlkA_N"/>
</dbReference>
<dbReference type="GO" id="GO:0006285">
    <property type="term" value="P:base-excision repair, AP site formation"/>
    <property type="evidence" value="ECO:0007669"/>
    <property type="project" value="TreeGrafter"/>
</dbReference>
<dbReference type="Gene3D" id="3.30.310.20">
    <property type="entry name" value="DNA-3-methyladenine glycosylase AlkA, N-terminal domain"/>
    <property type="match status" value="1"/>
</dbReference>
<dbReference type="STRING" id="216142.LT40_06590"/>
<keyword evidence="3" id="KW-0227">DNA damage</keyword>